<name>A0A8K0JHE2_9TREE</name>
<dbReference type="EMBL" id="JABELV010000200">
    <property type="protein sequence ID" value="KAG7528180.1"/>
    <property type="molecule type" value="Genomic_DNA"/>
</dbReference>
<keyword evidence="2" id="KW-1185">Reference proteome</keyword>
<organism evidence="1 2">
    <name type="scientific">Filobasidium floriforme</name>
    <dbReference type="NCBI Taxonomy" id="5210"/>
    <lineage>
        <taxon>Eukaryota</taxon>
        <taxon>Fungi</taxon>
        <taxon>Dikarya</taxon>
        <taxon>Basidiomycota</taxon>
        <taxon>Agaricomycotina</taxon>
        <taxon>Tremellomycetes</taxon>
        <taxon>Filobasidiales</taxon>
        <taxon>Filobasidiaceae</taxon>
        <taxon>Filobasidium</taxon>
    </lineage>
</organism>
<dbReference type="Proteomes" id="UP000812966">
    <property type="component" value="Unassembled WGS sequence"/>
</dbReference>
<protein>
    <submittedName>
        <fullName evidence="1">Uncharacterized protein</fullName>
    </submittedName>
</protein>
<gene>
    <name evidence="1" type="ORF">FFLO_06351</name>
</gene>
<sequence>MDAEAKNLTASISADRKNLDDALYNYRSWCNSTDRSSDIELSSIESRLILYLTYRVETSVHKNGDGQIVCMTWPELKGCTMDMRSVVYDNLATARHDRKTSKMTVIDWALKIHLFDLMTYYPVVYTAETFRTDPSVEEVDPDSLKDEFDEFIGHMLWLKQEARHEGFMNEIFNPLDCDATEKQRERAVNRLVLKRRAETWKAQLMINTADHKGAEGSGSCRAKTENRYNTSIKDQATTILCYMLNKGLHHTSILTNRIANHPIGNSEAEKRDTAET</sequence>
<proteinExistence type="predicted"/>
<reference evidence="1" key="1">
    <citation type="submission" date="2020-04" db="EMBL/GenBank/DDBJ databases">
        <title>Analysis of mating type loci in Filobasidium floriforme.</title>
        <authorList>
            <person name="Nowrousian M."/>
        </authorList>
    </citation>
    <scope>NUCLEOTIDE SEQUENCE</scope>
    <source>
        <strain evidence="1">CBS 6242</strain>
    </source>
</reference>
<comment type="caution">
    <text evidence="1">The sequence shown here is derived from an EMBL/GenBank/DDBJ whole genome shotgun (WGS) entry which is preliminary data.</text>
</comment>
<accession>A0A8K0JHE2</accession>
<evidence type="ECO:0000313" key="1">
    <source>
        <dbReference type="EMBL" id="KAG7528180.1"/>
    </source>
</evidence>
<evidence type="ECO:0000313" key="2">
    <source>
        <dbReference type="Proteomes" id="UP000812966"/>
    </source>
</evidence>
<dbReference type="AlphaFoldDB" id="A0A8K0JHE2"/>